<keyword evidence="4" id="KW-0325">Glycoprotein</keyword>
<dbReference type="InterPro" id="IPR019826">
    <property type="entry name" value="Carboxylesterase_B_AS"/>
</dbReference>
<feature type="domain" description="Carboxylesterase type B" evidence="6">
    <location>
        <begin position="97"/>
        <end position="633"/>
    </location>
</feature>
<dbReference type="InterPro" id="IPR050654">
    <property type="entry name" value="AChE-related_enzymes"/>
</dbReference>
<proteinExistence type="inferred from homology"/>
<evidence type="ECO:0000313" key="8">
    <source>
        <dbReference type="Proteomes" id="UP000887458"/>
    </source>
</evidence>
<organism evidence="7 8">
    <name type="scientific">Dermatophagoides pteronyssinus</name>
    <name type="common">European house dust mite</name>
    <dbReference type="NCBI Taxonomy" id="6956"/>
    <lineage>
        <taxon>Eukaryota</taxon>
        <taxon>Metazoa</taxon>
        <taxon>Ecdysozoa</taxon>
        <taxon>Arthropoda</taxon>
        <taxon>Chelicerata</taxon>
        <taxon>Arachnida</taxon>
        <taxon>Acari</taxon>
        <taxon>Acariformes</taxon>
        <taxon>Sarcoptiformes</taxon>
        <taxon>Astigmata</taxon>
        <taxon>Psoroptidia</taxon>
        <taxon>Analgoidea</taxon>
        <taxon>Pyroglyphidae</taxon>
        <taxon>Dermatophagoidinae</taxon>
        <taxon>Dermatophagoides</taxon>
    </lineage>
</organism>
<evidence type="ECO:0000259" key="6">
    <source>
        <dbReference type="Pfam" id="PF00135"/>
    </source>
</evidence>
<keyword evidence="8" id="KW-1185">Reference proteome</keyword>
<evidence type="ECO:0000313" key="7">
    <source>
        <dbReference type="EMBL" id="KAH9416658.1"/>
    </source>
</evidence>
<evidence type="ECO:0000256" key="5">
    <source>
        <dbReference type="RuleBase" id="RU361235"/>
    </source>
</evidence>
<evidence type="ECO:0000256" key="4">
    <source>
        <dbReference type="ARBA" id="ARBA00023180"/>
    </source>
</evidence>
<accession>A0ABQ8J2A3</accession>
<name>A0ABQ8J2A3_DERPT</name>
<gene>
    <name evidence="7" type="ORF">DERP_010023</name>
</gene>
<dbReference type="InterPro" id="IPR029058">
    <property type="entry name" value="AB_hydrolase_fold"/>
</dbReference>
<keyword evidence="2" id="KW-0719">Serine esterase</keyword>
<feature type="domain" description="Carboxylesterase type B" evidence="6">
    <location>
        <begin position="4"/>
        <end position="72"/>
    </location>
</feature>
<keyword evidence="3 5" id="KW-0378">Hydrolase</keyword>
<dbReference type="SUPFAM" id="SSF53474">
    <property type="entry name" value="alpha/beta-Hydrolases"/>
    <property type="match status" value="2"/>
</dbReference>
<dbReference type="PANTHER" id="PTHR43918">
    <property type="entry name" value="ACETYLCHOLINESTERASE"/>
    <property type="match status" value="1"/>
</dbReference>
<dbReference type="Proteomes" id="UP000887458">
    <property type="component" value="Unassembled WGS sequence"/>
</dbReference>
<dbReference type="Gene3D" id="3.40.50.1820">
    <property type="entry name" value="alpha/beta hydrolase"/>
    <property type="match status" value="2"/>
</dbReference>
<comment type="caution">
    <text evidence="7">The sequence shown here is derived from an EMBL/GenBank/DDBJ whole genome shotgun (WGS) entry which is preliminary data.</text>
</comment>
<dbReference type="EC" id="3.1.1.-" evidence="5"/>
<dbReference type="InterPro" id="IPR002018">
    <property type="entry name" value="CarbesteraseB"/>
</dbReference>
<reference evidence="7 8" key="2">
    <citation type="journal article" date="2022" name="Mol. Biol. Evol.">
        <title>Comparative Genomics Reveals Insights into the Divergent Evolution of Astigmatic Mites and Household Pest Adaptations.</title>
        <authorList>
            <person name="Xiong Q."/>
            <person name="Wan A.T."/>
            <person name="Liu X."/>
            <person name="Fung C.S."/>
            <person name="Xiao X."/>
            <person name="Malainual N."/>
            <person name="Hou J."/>
            <person name="Wang L."/>
            <person name="Wang M."/>
            <person name="Yang K.Y."/>
            <person name="Cui Y."/>
            <person name="Leung E.L."/>
            <person name="Nong W."/>
            <person name="Shin S.K."/>
            <person name="Au S.W."/>
            <person name="Jeong K.Y."/>
            <person name="Chew F.T."/>
            <person name="Hui J.H."/>
            <person name="Leung T.F."/>
            <person name="Tungtrongchitr A."/>
            <person name="Zhong N."/>
            <person name="Liu Z."/>
            <person name="Tsui S.K."/>
        </authorList>
    </citation>
    <scope>NUCLEOTIDE SEQUENCE [LARGE SCALE GENOMIC DNA]</scope>
    <source>
        <strain evidence="7">Derp</strain>
    </source>
</reference>
<dbReference type="EMBL" id="NJHN03000090">
    <property type="protein sequence ID" value="KAH9416658.1"/>
    <property type="molecule type" value="Genomic_DNA"/>
</dbReference>
<sequence length="644" mass="74153">MSCPSWMGPCHGADLPIMIGMAHYTRLLSFAFSATDRKLSHQIMKTFTNFIETGEPGNFIDNLEWPEFRSVQKTRNGQEKISWKQMVIDSKSHDDESPIVTLKNGARIRGVNELVPGKKPMYFFRTIRYGEIKERFGLPQPAKQWNDIYDATYFRNGCPQNLPFISTDEDCLFLNIWTHNIYSSSSSSKNLLRPVIFYIPGTGFDFGNIKFLLSKLFDGSNYVDFGNFVFVSMQHRLGPFGFLYSGNERAPGNQGIHDIILALKWVKENIDRFGGNPNDITLMGLSSGSMAISTLILSPLARGLFHRGIMNSGSISDYYNYSPERMLNFSKKYAQKCNCPIDNPNHMIDCLQSKSVNELIEVRSSFNLSALFTGNVFLMMYGDQQKLLPEQPSKMLANNDYNPVDLISGFNNGEQGVYLNNYFKELRIDSRKMNINDVKQSFYKFCKIVEHMSEFCDKIFQFFTRNMNDNPFRSDVQKALSHVLSDSIFTCPSYLFTQKYARALARNSSNSNHKVYSYRYDHHSPYISLLFCPKRLGICHGTDSPIYYGLAYYTRILSFVFTATDKKLSYHVMKSFSNFIENSEPGHFMDNLEWPEFRSIESNGGKNISWKQMAIDSKPRIITDAYVEQCRFWEQFLSIDDPIN</sequence>
<protein>
    <recommendedName>
        <fullName evidence="5">Carboxylic ester hydrolase</fullName>
        <ecNumber evidence="5">3.1.1.-</ecNumber>
    </recommendedName>
</protein>
<dbReference type="Pfam" id="PF00135">
    <property type="entry name" value="COesterase"/>
    <property type="match status" value="2"/>
</dbReference>
<evidence type="ECO:0000256" key="3">
    <source>
        <dbReference type="ARBA" id="ARBA00022801"/>
    </source>
</evidence>
<evidence type="ECO:0000256" key="2">
    <source>
        <dbReference type="ARBA" id="ARBA00022487"/>
    </source>
</evidence>
<reference evidence="7 8" key="1">
    <citation type="journal article" date="2018" name="J. Allergy Clin. Immunol.">
        <title>High-quality assembly of Dermatophagoides pteronyssinus genome and transcriptome reveals a wide range of novel allergens.</title>
        <authorList>
            <person name="Liu X.Y."/>
            <person name="Yang K.Y."/>
            <person name="Wang M.Q."/>
            <person name="Kwok J.S."/>
            <person name="Zeng X."/>
            <person name="Yang Z."/>
            <person name="Xiao X.J."/>
            <person name="Lau C.P."/>
            <person name="Li Y."/>
            <person name="Huang Z.M."/>
            <person name="Ba J.G."/>
            <person name="Yim A.K."/>
            <person name="Ouyang C.Y."/>
            <person name="Ngai S.M."/>
            <person name="Chan T.F."/>
            <person name="Leung E.L."/>
            <person name="Liu L."/>
            <person name="Liu Z.G."/>
            <person name="Tsui S.K."/>
        </authorList>
    </citation>
    <scope>NUCLEOTIDE SEQUENCE [LARGE SCALE GENOMIC DNA]</scope>
    <source>
        <strain evidence="7">Derp</strain>
    </source>
</reference>
<dbReference type="PROSITE" id="PS00122">
    <property type="entry name" value="CARBOXYLESTERASE_B_1"/>
    <property type="match status" value="1"/>
</dbReference>
<comment type="similarity">
    <text evidence="1 5">Belongs to the type-B carboxylesterase/lipase family.</text>
</comment>
<evidence type="ECO:0000256" key="1">
    <source>
        <dbReference type="ARBA" id="ARBA00005964"/>
    </source>
</evidence>
<dbReference type="PANTHER" id="PTHR43918:SF4">
    <property type="entry name" value="CARBOXYLIC ESTER HYDROLASE"/>
    <property type="match status" value="1"/>
</dbReference>